<accession>A0A5H2PSH4</accession>
<protein>
    <submittedName>
        <fullName evidence="1">Uncharacterized protein</fullName>
    </submittedName>
</protein>
<dbReference type="GeneID" id="61364871"/>
<name>A0A5H2PSH4_RALSL</name>
<organism evidence="1">
    <name type="scientific">Ralstonia solanacearum</name>
    <name type="common">Pseudomonas solanacearum</name>
    <dbReference type="NCBI Taxonomy" id="305"/>
    <lineage>
        <taxon>Bacteria</taxon>
        <taxon>Pseudomonadati</taxon>
        <taxon>Pseudomonadota</taxon>
        <taxon>Betaproteobacteria</taxon>
        <taxon>Burkholderiales</taxon>
        <taxon>Burkholderiaceae</taxon>
        <taxon>Ralstonia</taxon>
        <taxon>Ralstonia solanacearum species complex</taxon>
    </lineage>
</organism>
<dbReference type="RefSeq" id="WP_014619298.1">
    <property type="nucleotide sequence ID" value="NZ_CDLS01000001.1"/>
</dbReference>
<geneLocation type="plasmid" evidence="1">
    <name>unnamed</name>
</geneLocation>
<sequence>MFWMLYLLPAAFAASKVAPKHGFLAGIATLVAVLVGQSMLLLWWAGWMERRRAAQPSSADPVAPEPRSAAAATTGDAPVRTGERAGFVQLNLCDGQSGPDSARQLYDVLLKVIDAHVDIETATGDADAAMVSATELAAGQGAETTHPGDPLVVFRSHDRAWLGFRLGDDSFRFRRRAIAEVEFHTILPARGGGGYAFALTFDVPRKSSAPDDRSPYLNRSGSPGYLFGYSDARSVALAQAFAEIARMACARFTVSEYMDV</sequence>
<gene>
    <name evidence="1" type="ORF">C2L97_21375</name>
</gene>
<keyword evidence="1" id="KW-0614">Plasmid</keyword>
<dbReference type="EMBL" id="CP026093">
    <property type="protein sequence ID" value="AYB58503.1"/>
    <property type="molecule type" value="Genomic_DNA"/>
</dbReference>
<proteinExistence type="predicted"/>
<evidence type="ECO:0000313" key="1">
    <source>
        <dbReference type="EMBL" id="AYB58503.1"/>
    </source>
</evidence>
<reference evidence="1" key="1">
    <citation type="submission" date="2018-01" db="EMBL/GenBank/DDBJ databases">
        <title>Complete Genome Sequence of three strains from Ralstonia solanacearum ecotype Moko sequevar IIA-53 from Brazil.</title>
        <authorList>
            <person name="Silva J.R."/>
            <person name="Albuquerque G.M.R."/>
            <person name="Pais A.K.L."/>
            <person name="Silva A.M.F."/>
            <person name="Boiteux M.E.N.F."/>
            <person name="Souza E.B."/>
            <person name="Mariano R.L.R."/>
        </authorList>
    </citation>
    <scope>NUCLEOTIDE SEQUENCE [LARGE SCALE GENOMIC DNA]</scope>
    <source>
        <strain evidence="1">SFC</strain>
        <plasmid evidence="1">unnamed</plasmid>
    </source>
</reference>
<dbReference type="AlphaFoldDB" id="A0A5H2PSH4"/>